<proteinExistence type="predicted"/>
<dbReference type="PANTHER" id="PTHR10694:SF54">
    <property type="entry name" value="INACTIVE LYSINE-SPECIFIC DEMETHYLASE JMJ19-RELATED"/>
    <property type="match status" value="1"/>
</dbReference>
<dbReference type="PROSITE" id="PS51183">
    <property type="entry name" value="JMJN"/>
    <property type="match status" value="1"/>
</dbReference>
<evidence type="ECO:0000313" key="5">
    <source>
        <dbReference type="Proteomes" id="UP000807159"/>
    </source>
</evidence>
<evidence type="ECO:0000313" key="4">
    <source>
        <dbReference type="EMBL" id="KAH8515310.1"/>
    </source>
</evidence>
<sequence>MRTKRSRSDLRNENAEKLSVPPGFASLTSFRLKKDLPSETSLPKGVAYGCADCSNCLKVTASWRPEDARKDVLEEVPVFHPTEEEFRDTLKYIASVHSRAEGYGICRIIPPPSWNPPCLIKEKNVWETAPFMTHIQRIDGLQDEHIKSKIVSCKRNSVTMDKDHEVGEGDSMNCDEVGCSNTDGFASEPEPKFTLESFKKCADDFKSQYFHSSKDVFANMDSDGCSKQWKPSVENIGVLYGSNLDTGVFGSGFPTKSSISNTDEYLESGWNLNNTPRLAGSLLSFESNKTCGVLVPRLNIGMCFSTFCWKVEEHHLYSLCYMHLGDPKIWYGVPGRYAVKFKAAMKKYLPDVLAEDLTLHDRV</sequence>
<gene>
    <name evidence="4" type="ORF">H0E87_003960</name>
</gene>
<dbReference type="SMART" id="SM00545">
    <property type="entry name" value="JmjN"/>
    <property type="match status" value="1"/>
</dbReference>
<comment type="caution">
    <text evidence="4">The sequence shown here is derived from an EMBL/GenBank/DDBJ whole genome shotgun (WGS) entry which is preliminary data.</text>
</comment>
<dbReference type="GO" id="GO:0000785">
    <property type="term" value="C:chromatin"/>
    <property type="evidence" value="ECO:0007669"/>
    <property type="project" value="TreeGrafter"/>
</dbReference>
<dbReference type="AlphaFoldDB" id="A0A8T2ZD89"/>
<dbReference type="GO" id="GO:0034647">
    <property type="term" value="F:histone H3K4me/H3K4me2/H3K4me3 demethylase activity"/>
    <property type="evidence" value="ECO:0007669"/>
    <property type="project" value="TreeGrafter"/>
</dbReference>
<evidence type="ECO:0000259" key="3">
    <source>
        <dbReference type="PROSITE" id="PS51184"/>
    </source>
</evidence>
<dbReference type="GO" id="GO:0005634">
    <property type="term" value="C:nucleus"/>
    <property type="evidence" value="ECO:0007669"/>
    <property type="project" value="TreeGrafter"/>
</dbReference>
<dbReference type="PROSITE" id="PS51184">
    <property type="entry name" value="JMJC"/>
    <property type="match status" value="1"/>
</dbReference>
<evidence type="ECO:0008006" key="6">
    <source>
        <dbReference type="Google" id="ProtNLM"/>
    </source>
</evidence>
<dbReference type="Pfam" id="PF02375">
    <property type="entry name" value="JmjN"/>
    <property type="match status" value="1"/>
</dbReference>
<dbReference type="SMART" id="SM00558">
    <property type="entry name" value="JmjC"/>
    <property type="match status" value="1"/>
</dbReference>
<evidence type="ECO:0000256" key="1">
    <source>
        <dbReference type="SAM" id="MobiDB-lite"/>
    </source>
</evidence>
<dbReference type="Proteomes" id="UP000807159">
    <property type="component" value="Chromosome 2"/>
</dbReference>
<feature type="domain" description="JmjN" evidence="2">
    <location>
        <begin position="76"/>
        <end position="117"/>
    </location>
</feature>
<reference evidence="4" key="1">
    <citation type="journal article" date="2021" name="J. Hered.">
        <title>Genome Assembly of Salicaceae Populus deltoides (Eastern Cottonwood) I-69 Based on Nanopore Sequencing and Hi-C Technologies.</title>
        <authorList>
            <person name="Bai S."/>
            <person name="Wu H."/>
            <person name="Zhang J."/>
            <person name="Pan Z."/>
            <person name="Zhao W."/>
            <person name="Li Z."/>
            <person name="Tong C."/>
        </authorList>
    </citation>
    <scope>NUCLEOTIDE SEQUENCE</scope>
    <source>
        <tissue evidence="4">Leaf</tissue>
    </source>
</reference>
<organism evidence="4 5">
    <name type="scientific">Populus deltoides</name>
    <name type="common">Eastern poplar</name>
    <name type="synonym">Eastern cottonwood</name>
    <dbReference type="NCBI Taxonomy" id="3696"/>
    <lineage>
        <taxon>Eukaryota</taxon>
        <taxon>Viridiplantae</taxon>
        <taxon>Streptophyta</taxon>
        <taxon>Embryophyta</taxon>
        <taxon>Tracheophyta</taxon>
        <taxon>Spermatophyta</taxon>
        <taxon>Magnoliopsida</taxon>
        <taxon>eudicotyledons</taxon>
        <taxon>Gunneridae</taxon>
        <taxon>Pentapetalae</taxon>
        <taxon>rosids</taxon>
        <taxon>fabids</taxon>
        <taxon>Malpighiales</taxon>
        <taxon>Salicaceae</taxon>
        <taxon>Saliceae</taxon>
        <taxon>Populus</taxon>
    </lineage>
</organism>
<feature type="region of interest" description="Disordered" evidence="1">
    <location>
        <begin position="1"/>
        <end position="21"/>
    </location>
</feature>
<dbReference type="Pfam" id="PF02373">
    <property type="entry name" value="JmjC"/>
    <property type="match status" value="1"/>
</dbReference>
<dbReference type="InterPro" id="IPR003349">
    <property type="entry name" value="JmjN"/>
</dbReference>
<dbReference type="SUPFAM" id="SSF51197">
    <property type="entry name" value="Clavaminate synthase-like"/>
    <property type="match status" value="1"/>
</dbReference>
<evidence type="ECO:0000259" key="2">
    <source>
        <dbReference type="PROSITE" id="PS51183"/>
    </source>
</evidence>
<protein>
    <recommendedName>
        <fullName evidence="6">Transcription factor jumonji family protein</fullName>
    </recommendedName>
</protein>
<dbReference type="InterPro" id="IPR003347">
    <property type="entry name" value="JmjC_dom"/>
</dbReference>
<dbReference type="GO" id="GO:0010468">
    <property type="term" value="P:regulation of gene expression"/>
    <property type="evidence" value="ECO:0007669"/>
    <property type="project" value="TreeGrafter"/>
</dbReference>
<keyword evidence="5" id="KW-1185">Reference proteome</keyword>
<feature type="compositionally biased region" description="Basic and acidic residues" evidence="1">
    <location>
        <begin position="1"/>
        <end position="16"/>
    </location>
</feature>
<dbReference type="PANTHER" id="PTHR10694">
    <property type="entry name" value="LYSINE-SPECIFIC DEMETHYLASE"/>
    <property type="match status" value="1"/>
</dbReference>
<feature type="domain" description="JmjC" evidence="3">
    <location>
        <begin position="264"/>
        <end position="363"/>
    </location>
</feature>
<accession>A0A8T2ZD89</accession>
<feature type="non-terminal residue" evidence="4">
    <location>
        <position position="363"/>
    </location>
</feature>
<dbReference type="Gene3D" id="2.60.120.650">
    <property type="entry name" value="Cupin"/>
    <property type="match status" value="1"/>
</dbReference>
<name>A0A8T2ZD89_POPDE</name>
<dbReference type="EMBL" id="JACEGQ020000002">
    <property type="protein sequence ID" value="KAH8515310.1"/>
    <property type="molecule type" value="Genomic_DNA"/>
</dbReference>